<keyword evidence="3" id="KW-1185">Reference proteome</keyword>
<dbReference type="EMBL" id="KZ305053">
    <property type="protein sequence ID" value="PIA35118.1"/>
    <property type="molecule type" value="Genomic_DNA"/>
</dbReference>
<dbReference type="AlphaFoldDB" id="A0A2G5CV18"/>
<accession>A0A2G5CV18</accession>
<protein>
    <recommendedName>
        <fullName evidence="4">Retrotransposon gag domain-containing protein</fullName>
    </recommendedName>
</protein>
<dbReference type="Proteomes" id="UP000230069">
    <property type="component" value="Unassembled WGS sequence"/>
</dbReference>
<keyword evidence="1" id="KW-0175">Coiled coil</keyword>
<reference evidence="2 3" key="1">
    <citation type="submission" date="2017-09" db="EMBL/GenBank/DDBJ databases">
        <title>WGS assembly of Aquilegia coerulea Goldsmith.</title>
        <authorList>
            <person name="Hodges S."/>
            <person name="Kramer E."/>
            <person name="Nordborg M."/>
            <person name="Tomkins J."/>
            <person name="Borevitz J."/>
            <person name="Derieg N."/>
            <person name="Yan J."/>
            <person name="Mihaltcheva S."/>
            <person name="Hayes R.D."/>
            <person name="Rokhsar D."/>
        </authorList>
    </citation>
    <scope>NUCLEOTIDE SEQUENCE [LARGE SCALE GENOMIC DNA]</scope>
    <source>
        <strain evidence="3">cv. Goldsmith</strain>
    </source>
</reference>
<feature type="coiled-coil region" evidence="1">
    <location>
        <begin position="6"/>
        <end position="47"/>
    </location>
</feature>
<proteinExistence type="predicted"/>
<dbReference type="InParanoid" id="A0A2G5CV18"/>
<organism evidence="2 3">
    <name type="scientific">Aquilegia coerulea</name>
    <name type="common">Rocky mountain columbine</name>
    <dbReference type="NCBI Taxonomy" id="218851"/>
    <lineage>
        <taxon>Eukaryota</taxon>
        <taxon>Viridiplantae</taxon>
        <taxon>Streptophyta</taxon>
        <taxon>Embryophyta</taxon>
        <taxon>Tracheophyta</taxon>
        <taxon>Spermatophyta</taxon>
        <taxon>Magnoliopsida</taxon>
        <taxon>Ranunculales</taxon>
        <taxon>Ranunculaceae</taxon>
        <taxon>Thalictroideae</taxon>
        <taxon>Aquilegia</taxon>
    </lineage>
</organism>
<gene>
    <name evidence="2" type="ORF">AQUCO_03600054v1</name>
</gene>
<sequence>MTQTRNQELEASVKALENRFDDLGGKHNSLQSDVLEMKDSMKEMNEKFDFLTKGIKSLLGDKELDAEKIEAVEVSTPMKVVSPTAQGSVSGNGILGPTPGIFNRPTEGNHGSTSKFHEFSPRSVTIPNRLPDLSRQSSGTNSSFGKFKIPKLAFPQFGGDDVRTWIRKADRYFSFNPIDPSQMALFASLHLEGKAEIWLQSCFDSLNDVSWEEFTEAIRSRFF</sequence>
<evidence type="ECO:0008006" key="4">
    <source>
        <dbReference type="Google" id="ProtNLM"/>
    </source>
</evidence>
<evidence type="ECO:0000313" key="3">
    <source>
        <dbReference type="Proteomes" id="UP000230069"/>
    </source>
</evidence>
<name>A0A2G5CV18_AQUCA</name>
<dbReference type="OrthoDB" id="1266445at2759"/>
<dbReference type="STRING" id="218851.A0A2G5CV18"/>
<dbReference type="Gene3D" id="1.20.5.190">
    <property type="match status" value="1"/>
</dbReference>
<evidence type="ECO:0000313" key="2">
    <source>
        <dbReference type="EMBL" id="PIA35118.1"/>
    </source>
</evidence>
<evidence type="ECO:0000256" key="1">
    <source>
        <dbReference type="SAM" id="Coils"/>
    </source>
</evidence>